<feature type="chain" id="PRO_5047247995" evidence="2">
    <location>
        <begin position="28"/>
        <end position="149"/>
    </location>
</feature>
<comment type="caution">
    <text evidence="3">The sequence shown here is derived from an EMBL/GenBank/DDBJ whole genome shotgun (WGS) entry which is preliminary data.</text>
</comment>
<keyword evidence="1" id="KW-1133">Transmembrane helix</keyword>
<sequence>MLIKGLLCAALCLLPIAGVTLINVTESVVPPPNFASTTIPLNATETIIGTNFTTDTNITTSPTLNETVEWTTATTTTDFPEIIVFVDEKNPSAPLSLNASSSAKDFTEKYQKAEKIGAIAGGVMAVVVLCIVLAIYFLYRKYHGESVNF</sequence>
<keyword evidence="4" id="KW-1185">Reference proteome</keyword>
<keyword evidence="1" id="KW-0812">Transmembrane</keyword>
<evidence type="ECO:0000256" key="2">
    <source>
        <dbReference type="SAM" id="SignalP"/>
    </source>
</evidence>
<feature type="signal peptide" evidence="2">
    <location>
        <begin position="1"/>
        <end position="27"/>
    </location>
</feature>
<evidence type="ECO:0000313" key="3">
    <source>
        <dbReference type="EMBL" id="KAL5106690.1"/>
    </source>
</evidence>
<proteinExistence type="predicted"/>
<dbReference type="EMBL" id="JAKROA010000005">
    <property type="protein sequence ID" value="KAL5106690.1"/>
    <property type="molecule type" value="Genomic_DNA"/>
</dbReference>
<reference evidence="3 4" key="1">
    <citation type="journal article" date="2022" name="Front. Cell. Infect. Microbiol.">
        <title>The Genomes of Two Strains of Taenia crassiceps the Animal Model for the Study of Human Cysticercosis.</title>
        <authorList>
            <person name="Bobes R.J."/>
            <person name="Estrada K."/>
            <person name="Rios-Valencia D.G."/>
            <person name="Calderon-Gallegos A."/>
            <person name="de la Torre P."/>
            <person name="Carrero J.C."/>
            <person name="Sanchez-Flores A."/>
            <person name="Laclette J.P."/>
        </authorList>
    </citation>
    <scope>NUCLEOTIDE SEQUENCE [LARGE SCALE GENOMIC DNA]</scope>
    <source>
        <strain evidence="3">WFUcys</strain>
    </source>
</reference>
<dbReference type="Proteomes" id="UP001651158">
    <property type="component" value="Unassembled WGS sequence"/>
</dbReference>
<evidence type="ECO:0000256" key="1">
    <source>
        <dbReference type="SAM" id="Phobius"/>
    </source>
</evidence>
<organism evidence="3 4">
    <name type="scientific">Taenia crassiceps</name>
    <dbReference type="NCBI Taxonomy" id="6207"/>
    <lineage>
        <taxon>Eukaryota</taxon>
        <taxon>Metazoa</taxon>
        <taxon>Spiralia</taxon>
        <taxon>Lophotrochozoa</taxon>
        <taxon>Platyhelminthes</taxon>
        <taxon>Cestoda</taxon>
        <taxon>Eucestoda</taxon>
        <taxon>Cyclophyllidea</taxon>
        <taxon>Taeniidae</taxon>
        <taxon>Taenia</taxon>
    </lineage>
</organism>
<keyword evidence="1" id="KW-0472">Membrane</keyword>
<protein>
    <submittedName>
        <fullName evidence="3">Uncharacterized protein</fullName>
    </submittedName>
</protein>
<name>A0ABR4QB69_9CEST</name>
<feature type="transmembrane region" description="Helical" evidence="1">
    <location>
        <begin position="116"/>
        <end position="139"/>
    </location>
</feature>
<gene>
    <name evidence="3" type="ORF">TcWFU_003024</name>
</gene>
<keyword evidence="2" id="KW-0732">Signal</keyword>
<evidence type="ECO:0000313" key="4">
    <source>
        <dbReference type="Proteomes" id="UP001651158"/>
    </source>
</evidence>
<accession>A0ABR4QB69</accession>